<sequence length="76" mass="8478">MGYILPYVPIQNIQYAVRMEKPQRGLPVVSAVPPIQNETVPTPSSQKNHDPSGVKKRFHQVLSEIEGKGLIINETI</sequence>
<feature type="compositionally biased region" description="Polar residues" evidence="1">
    <location>
        <begin position="36"/>
        <end position="46"/>
    </location>
</feature>
<dbReference type="EMBL" id="CP016761">
    <property type="protein sequence ID" value="ANX12092.1"/>
    <property type="molecule type" value="Genomic_DNA"/>
</dbReference>
<evidence type="ECO:0000256" key="1">
    <source>
        <dbReference type="SAM" id="MobiDB-lite"/>
    </source>
</evidence>
<dbReference type="KEGG" id="far:ABE41_008740"/>
<dbReference type="RefSeq" id="WP_066288908.1">
    <property type="nucleotide sequence ID" value="NZ_CP016761.1"/>
</dbReference>
<gene>
    <name evidence="2" type="ORF">ABE41_008740</name>
</gene>
<name>A0A1B1Z3U0_9BACL</name>
<dbReference type="Proteomes" id="UP000077412">
    <property type="component" value="Chromosome"/>
</dbReference>
<reference evidence="2 3" key="1">
    <citation type="submission" date="2016-08" db="EMBL/GenBank/DDBJ databases">
        <title>Complete genome sequence of Fictibacillus arsenicus G25-54, a strain with toxicity to nematodes and a potential arsenic-resistance activity.</title>
        <authorList>
            <person name="Zheng Z."/>
        </authorList>
    </citation>
    <scope>NUCLEOTIDE SEQUENCE [LARGE SCALE GENOMIC DNA]</scope>
    <source>
        <strain evidence="2 3">G25-54</strain>
    </source>
</reference>
<dbReference type="STRING" id="255247.ABE41_008740"/>
<keyword evidence="3" id="KW-1185">Reference proteome</keyword>
<evidence type="ECO:0000313" key="2">
    <source>
        <dbReference type="EMBL" id="ANX12092.1"/>
    </source>
</evidence>
<dbReference type="OrthoDB" id="2706316at2"/>
<evidence type="ECO:0000313" key="3">
    <source>
        <dbReference type="Proteomes" id="UP000077412"/>
    </source>
</evidence>
<dbReference type="AlphaFoldDB" id="A0A1B1Z3U0"/>
<organism evidence="2 3">
    <name type="scientific">Fictibacillus arsenicus</name>
    <dbReference type="NCBI Taxonomy" id="255247"/>
    <lineage>
        <taxon>Bacteria</taxon>
        <taxon>Bacillati</taxon>
        <taxon>Bacillota</taxon>
        <taxon>Bacilli</taxon>
        <taxon>Bacillales</taxon>
        <taxon>Fictibacillaceae</taxon>
        <taxon>Fictibacillus</taxon>
    </lineage>
</organism>
<proteinExistence type="predicted"/>
<protein>
    <submittedName>
        <fullName evidence="2">Uncharacterized protein</fullName>
    </submittedName>
</protein>
<accession>A0A1B1Z3U0</accession>
<feature type="region of interest" description="Disordered" evidence="1">
    <location>
        <begin position="33"/>
        <end position="55"/>
    </location>
</feature>